<dbReference type="EMBL" id="JAVXUP010000947">
    <property type="protein sequence ID" value="KAK3018243.1"/>
    <property type="molecule type" value="Genomic_DNA"/>
</dbReference>
<proteinExistence type="predicted"/>
<feature type="region of interest" description="Disordered" evidence="1">
    <location>
        <begin position="52"/>
        <end position="93"/>
    </location>
</feature>
<comment type="caution">
    <text evidence="2">The sequence shown here is derived from an EMBL/GenBank/DDBJ whole genome shotgun (WGS) entry which is preliminary data.</text>
</comment>
<accession>A0AA88W1Z8</accession>
<reference evidence="2" key="1">
    <citation type="submission" date="2022-12" db="EMBL/GenBank/DDBJ databases">
        <title>Draft genome assemblies for two species of Escallonia (Escalloniales).</title>
        <authorList>
            <person name="Chanderbali A."/>
            <person name="Dervinis C."/>
            <person name="Anghel I."/>
            <person name="Soltis D."/>
            <person name="Soltis P."/>
            <person name="Zapata F."/>
        </authorList>
    </citation>
    <scope>NUCLEOTIDE SEQUENCE</scope>
    <source>
        <strain evidence="2">UCBG64.0493</strain>
        <tissue evidence="2">Leaf</tissue>
    </source>
</reference>
<gene>
    <name evidence="2" type="ORF">RJ639_004478</name>
</gene>
<evidence type="ECO:0000313" key="3">
    <source>
        <dbReference type="Proteomes" id="UP001188597"/>
    </source>
</evidence>
<name>A0AA88W1Z8_9ASTE</name>
<dbReference type="Proteomes" id="UP001188597">
    <property type="component" value="Unassembled WGS sequence"/>
</dbReference>
<sequence>MVCEAHVPTAYISFQKTHEPLVCPLVDQIVSYPGPPGGGYYPSAVPPPPGYPSEVPPPPFEGYPPPPPGPPGYQGYFDEGYPPPPPPPPQHLSHQHYEYQEYYGCSSFLRGCARPWCEYAWIVIGNDFGKHQYVRKQNYYMEGNKGLEYAVECRSSPPSPPSLRLKGVWLLFVAAVFWTNAASAATSCSFGCVTTSNFNNMQFSFVLQDLPPPPSPISDPYA</sequence>
<organism evidence="2 3">
    <name type="scientific">Escallonia herrerae</name>
    <dbReference type="NCBI Taxonomy" id="1293975"/>
    <lineage>
        <taxon>Eukaryota</taxon>
        <taxon>Viridiplantae</taxon>
        <taxon>Streptophyta</taxon>
        <taxon>Embryophyta</taxon>
        <taxon>Tracheophyta</taxon>
        <taxon>Spermatophyta</taxon>
        <taxon>Magnoliopsida</taxon>
        <taxon>eudicotyledons</taxon>
        <taxon>Gunneridae</taxon>
        <taxon>Pentapetalae</taxon>
        <taxon>asterids</taxon>
        <taxon>campanulids</taxon>
        <taxon>Escalloniales</taxon>
        <taxon>Escalloniaceae</taxon>
        <taxon>Escallonia</taxon>
    </lineage>
</organism>
<feature type="compositionally biased region" description="Pro residues" evidence="1">
    <location>
        <begin position="52"/>
        <end position="71"/>
    </location>
</feature>
<evidence type="ECO:0000256" key="1">
    <source>
        <dbReference type="SAM" id="MobiDB-lite"/>
    </source>
</evidence>
<protein>
    <submittedName>
        <fullName evidence="2">Uncharacterized protein</fullName>
    </submittedName>
</protein>
<keyword evidence="3" id="KW-1185">Reference proteome</keyword>
<feature type="compositionally biased region" description="Pro residues" evidence="1">
    <location>
        <begin position="81"/>
        <end position="90"/>
    </location>
</feature>
<dbReference type="AlphaFoldDB" id="A0AA88W1Z8"/>
<evidence type="ECO:0000313" key="2">
    <source>
        <dbReference type="EMBL" id="KAK3018243.1"/>
    </source>
</evidence>